<dbReference type="Proteomes" id="UP000751190">
    <property type="component" value="Unassembled WGS sequence"/>
</dbReference>
<feature type="region of interest" description="Disordered" evidence="1">
    <location>
        <begin position="233"/>
        <end position="262"/>
    </location>
</feature>
<feature type="region of interest" description="Disordered" evidence="1">
    <location>
        <begin position="39"/>
        <end position="84"/>
    </location>
</feature>
<protein>
    <submittedName>
        <fullName evidence="2">Uncharacterized protein</fullName>
    </submittedName>
</protein>
<evidence type="ECO:0000256" key="1">
    <source>
        <dbReference type="SAM" id="MobiDB-lite"/>
    </source>
</evidence>
<feature type="compositionally biased region" description="Low complexity" evidence="1">
    <location>
        <begin position="351"/>
        <end position="361"/>
    </location>
</feature>
<evidence type="ECO:0000313" key="3">
    <source>
        <dbReference type="Proteomes" id="UP000751190"/>
    </source>
</evidence>
<accession>A0A8J5XF33</accession>
<feature type="compositionally biased region" description="Basic and acidic residues" evidence="1">
    <location>
        <begin position="362"/>
        <end position="374"/>
    </location>
</feature>
<sequence length="415" mass="41989">MADPTRLDALRAQLEALQAQQEALSAQFAMPLASSAVLAAASPPSAAREAVDADDGDACSEKSARSAGAPPGGEPKPGDGDGRVLLAKPRMLSARRTDRRHAAARIVPDRSFSHGFAYFDDETVSQFFAPPTKATDAAGDKAGGARASRRARLLVKRLDKLVNPPPTRDETLVLVSQLEAAGVFEMVDSVGADCAVRFAARAAAAAAAAAARPRSRGALPLVAPRGVSPTAARRAHAAASCNGTEDTGPGAPPAGGAAGAAMGGGRAALATPYATRVAHQRAAALGGARAAGAAARAGHARAQPVRSALDATRARDAHGGRLVLGLDKGALTASTAAQRTAPAPRRDERAALIAPPSGAAATDDRSLEAAREGPLRSPRLRAAADGSKPGSRERSAAMPMPLPMLNSGFRTSAAR</sequence>
<reference evidence="2" key="1">
    <citation type="submission" date="2021-05" db="EMBL/GenBank/DDBJ databases">
        <title>The genome of the haptophyte Pavlova lutheri (Diacronema luteri, Pavlovales) - a model for lipid biosynthesis in eukaryotic algae.</title>
        <authorList>
            <person name="Hulatt C.J."/>
            <person name="Posewitz M.C."/>
        </authorList>
    </citation>
    <scope>NUCLEOTIDE SEQUENCE</scope>
    <source>
        <strain evidence="2">NIVA-4/92</strain>
    </source>
</reference>
<organism evidence="2 3">
    <name type="scientific">Diacronema lutheri</name>
    <name type="common">Unicellular marine alga</name>
    <name type="synonym">Monochrysis lutheri</name>
    <dbReference type="NCBI Taxonomy" id="2081491"/>
    <lineage>
        <taxon>Eukaryota</taxon>
        <taxon>Haptista</taxon>
        <taxon>Haptophyta</taxon>
        <taxon>Pavlovophyceae</taxon>
        <taxon>Pavlovales</taxon>
        <taxon>Pavlovaceae</taxon>
        <taxon>Diacronema</taxon>
    </lineage>
</organism>
<keyword evidence="3" id="KW-1185">Reference proteome</keyword>
<feature type="region of interest" description="Disordered" evidence="1">
    <location>
        <begin position="335"/>
        <end position="415"/>
    </location>
</feature>
<dbReference type="AlphaFoldDB" id="A0A8J5XF33"/>
<comment type="caution">
    <text evidence="2">The sequence shown here is derived from an EMBL/GenBank/DDBJ whole genome shotgun (WGS) entry which is preliminary data.</text>
</comment>
<dbReference type="EMBL" id="JAGTXO010000039">
    <property type="protein sequence ID" value="KAG8459632.1"/>
    <property type="molecule type" value="Genomic_DNA"/>
</dbReference>
<name>A0A8J5XF33_DIALT</name>
<proteinExistence type="predicted"/>
<gene>
    <name evidence="2" type="ORF">KFE25_000988</name>
</gene>
<evidence type="ECO:0000313" key="2">
    <source>
        <dbReference type="EMBL" id="KAG8459632.1"/>
    </source>
</evidence>